<feature type="compositionally biased region" description="Polar residues" evidence="5">
    <location>
        <begin position="531"/>
        <end position="547"/>
    </location>
</feature>
<dbReference type="STRING" id="1664694.A0A0N0NMR4"/>
<evidence type="ECO:0000256" key="2">
    <source>
        <dbReference type="ARBA" id="ARBA00007448"/>
    </source>
</evidence>
<proteinExistence type="inferred from homology"/>
<feature type="compositionally biased region" description="Low complexity" evidence="5">
    <location>
        <begin position="487"/>
        <end position="497"/>
    </location>
</feature>
<evidence type="ECO:0000256" key="4">
    <source>
        <dbReference type="SAM" id="Coils"/>
    </source>
</evidence>
<keyword evidence="8" id="KW-1185">Reference proteome</keyword>
<evidence type="ECO:0000256" key="5">
    <source>
        <dbReference type="SAM" id="MobiDB-lite"/>
    </source>
</evidence>
<dbReference type="InterPro" id="IPR003593">
    <property type="entry name" value="AAA+_ATPase"/>
</dbReference>
<dbReference type="VEuPathDB" id="FungiDB:AB675_10667"/>
<feature type="region of interest" description="Disordered" evidence="5">
    <location>
        <begin position="476"/>
        <end position="497"/>
    </location>
</feature>
<evidence type="ECO:0000313" key="8">
    <source>
        <dbReference type="Proteomes" id="UP000038010"/>
    </source>
</evidence>
<dbReference type="GO" id="GO:0016887">
    <property type="term" value="F:ATP hydrolysis activity"/>
    <property type="evidence" value="ECO:0007669"/>
    <property type="project" value="InterPro"/>
</dbReference>
<keyword evidence="3" id="KW-0472">Membrane</keyword>
<name>A0A0N0NMR4_9EURO</name>
<comment type="subcellular location">
    <subcellularLocation>
        <location evidence="1">Mitochondrion inner membrane</location>
        <topology evidence="1">Single-pass membrane protein</topology>
    </subcellularLocation>
</comment>
<dbReference type="OrthoDB" id="10251412at2759"/>
<reference evidence="7 8" key="1">
    <citation type="submission" date="2015-06" db="EMBL/GenBank/DDBJ databases">
        <title>Draft genome of the ant-associated black yeast Phialophora attae CBS 131958.</title>
        <authorList>
            <person name="Moreno L.F."/>
            <person name="Stielow B.J."/>
            <person name="de Hoog S."/>
            <person name="Vicente V.A."/>
            <person name="Weiss V.A."/>
            <person name="de Vries M."/>
            <person name="Cruz L.M."/>
            <person name="Souza E.M."/>
        </authorList>
    </citation>
    <scope>NUCLEOTIDE SEQUENCE [LARGE SCALE GENOMIC DNA]</scope>
    <source>
        <strain evidence="7 8">CBS 131958</strain>
    </source>
</reference>
<feature type="region of interest" description="Disordered" evidence="5">
    <location>
        <begin position="516"/>
        <end position="582"/>
    </location>
</feature>
<feature type="coiled-coil region" evidence="4">
    <location>
        <begin position="658"/>
        <end position="687"/>
    </location>
</feature>
<organism evidence="7 8">
    <name type="scientific">Cyphellophora attinorum</name>
    <dbReference type="NCBI Taxonomy" id="1664694"/>
    <lineage>
        <taxon>Eukaryota</taxon>
        <taxon>Fungi</taxon>
        <taxon>Dikarya</taxon>
        <taxon>Ascomycota</taxon>
        <taxon>Pezizomycotina</taxon>
        <taxon>Eurotiomycetes</taxon>
        <taxon>Chaetothyriomycetidae</taxon>
        <taxon>Chaetothyriales</taxon>
        <taxon>Cyphellophoraceae</taxon>
        <taxon>Cyphellophora</taxon>
    </lineage>
</organism>
<dbReference type="InterPro" id="IPR050747">
    <property type="entry name" value="Mitochondrial_chaperone_BCS1"/>
</dbReference>
<comment type="similarity">
    <text evidence="2">Belongs to the AAA ATPase family. BCS1 subfamily.</text>
</comment>
<keyword evidence="3" id="KW-0999">Mitochondrion inner membrane</keyword>
<dbReference type="Pfam" id="PF08740">
    <property type="entry name" value="BCS1_N"/>
    <property type="match status" value="1"/>
</dbReference>
<dbReference type="Pfam" id="PF00004">
    <property type="entry name" value="AAA"/>
    <property type="match status" value="2"/>
</dbReference>
<protein>
    <submittedName>
        <fullName evidence="7">Putative mitochondrial chaperone BCS1-B</fullName>
    </submittedName>
</protein>
<dbReference type="Gene3D" id="3.40.50.300">
    <property type="entry name" value="P-loop containing nucleotide triphosphate hydrolases"/>
    <property type="match status" value="1"/>
</dbReference>
<dbReference type="PANTHER" id="PTHR23070">
    <property type="entry name" value="BCS1 AAA-TYPE ATPASE"/>
    <property type="match status" value="1"/>
</dbReference>
<accession>A0A0N0NMR4</accession>
<evidence type="ECO:0000256" key="1">
    <source>
        <dbReference type="ARBA" id="ARBA00004434"/>
    </source>
</evidence>
<dbReference type="Proteomes" id="UP000038010">
    <property type="component" value="Unassembled WGS sequence"/>
</dbReference>
<gene>
    <name evidence="7" type="ORF">AB675_10667</name>
</gene>
<dbReference type="InterPro" id="IPR003959">
    <property type="entry name" value="ATPase_AAA_core"/>
</dbReference>
<dbReference type="EMBL" id="LFJN01000011">
    <property type="protein sequence ID" value="KPI40761.1"/>
    <property type="molecule type" value="Genomic_DNA"/>
</dbReference>
<dbReference type="GO" id="GO:0005524">
    <property type="term" value="F:ATP binding"/>
    <property type="evidence" value="ECO:0007669"/>
    <property type="project" value="InterPro"/>
</dbReference>
<dbReference type="SUPFAM" id="SSF52540">
    <property type="entry name" value="P-loop containing nucleoside triphosphate hydrolases"/>
    <property type="match status" value="1"/>
</dbReference>
<comment type="caution">
    <text evidence="7">The sequence shown here is derived from an EMBL/GenBank/DDBJ whole genome shotgun (WGS) entry which is preliminary data.</text>
</comment>
<keyword evidence="3" id="KW-0496">Mitochondrion</keyword>
<dbReference type="RefSeq" id="XP_018000724.1">
    <property type="nucleotide sequence ID" value="XM_018139455.1"/>
</dbReference>
<dbReference type="InterPro" id="IPR014851">
    <property type="entry name" value="BCS1_N"/>
</dbReference>
<dbReference type="SMART" id="SM00382">
    <property type="entry name" value="AAA"/>
    <property type="match status" value="1"/>
</dbReference>
<sequence length="741" mass="81473">MDLAPAPDTTPSLGGDAFDPFSFFSNSVGLPAFIAALLYPQVKEISKRFPRLWKLLSAAVVVQLTYRYTQAKLKSLVAYLVKLCASSIKIQYGDELMGCFQRWLDKQKPSMTHRELITARSLQSKHSWRPWDTQEDLTTTPEGVDATNILLRRNYNVRMFRHKGRFFWLTQTLNVENTPETGAVTRKSLMIWTLGNSVSPIAAILDEAVKEHSNDGEKAATTLFTPFPNHQNYAWDDNSTGIWRKHAVKPCRPLDTVYLAGHQRELIEHDVARFLHADTAARYRSRGIPHRRGYLFYGPPGNGKSSLAMALAGHFGLNVYSLSLRDAQMSDTFLSQLFNALPSSKVLVLLEDIDSAGLKREEEFEDDDSSIYDLPANNYLNTGLLPDGTFPRRHRIPPPRITNVTLSGVLNALDGIAAPEGHIVVMTTNAPDSLDKALTRPGRIDTKIEFKNASPKQLYDIFHRMYRDEHATLDDASGPLVAPGQGTSVNSTASTTSTNKAMLATSTGMHEELATVTPAGTDEKSTILEDGSSNSSTSLFNETSNEKSFPASAKISGAGDDSTDSSPTPSTHGTEDENDGSAKATGLEAASTPLPPSGASAAPKLSFHYTPLEPQVLDKLATQFSQRIPAQEHSLASVQNYLLGKVDQPHLAVREAAAWAAEERKEKEEYEKRKAEKKLKRELEHEKRMKALKGNMDAGSGGGDVSNHVLAAEAQQSLQQQELIREQALAQAAFAEEVILD</sequence>
<evidence type="ECO:0000259" key="6">
    <source>
        <dbReference type="SMART" id="SM00382"/>
    </source>
</evidence>
<dbReference type="InterPro" id="IPR027417">
    <property type="entry name" value="P-loop_NTPase"/>
</dbReference>
<evidence type="ECO:0000313" key="7">
    <source>
        <dbReference type="EMBL" id="KPI40761.1"/>
    </source>
</evidence>
<dbReference type="GO" id="GO:0005743">
    <property type="term" value="C:mitochondrial inner membrane"/>
    <property type="evidence" value="ECO:0007669"/>
    <property type="project" value="UniProtKB-SubCell"/>
</dbReference>
<dbReference type="AlphaFoldDB" id="A0A0N0NMR4"/>
<dbReference type="GeneID" id="28731335"/>
<evidence type="ECO:0000256" key="3">
    <source>
        <dbReference type="ARBA" id="ARBA00022792"/>
    </source>
</evidence>
<keyword evidence="4" id="KW-0175">Coiled coil</keyword>
<feature type="domain" description="AAA+ ATPase" evidence="6">
    <location>
        <begin position="290"/>
        <end position="454"/>
    </location>
</feature>